<organism evidence="9 10">
    <name type="scientific">Zingiber officinale</name>
    <name type="common">Ginger</name>
    <name type="synonym">Amomum zingiber</name>
    <dbReference type="NCBI Taxonomy" id="94328"/>
    <lineage>
        <taxon>Eukaryota</taxon>
        <taxon>Viridiplantae</taxon>
        <taxon>Streptophyta</taxon>
        <taxon>Embryophyta</taxon>
        <taxon>Tracheophyta</taxon>
        <taxon>Spermatophyta</taxon>
        <taxon>Magnoliopsida</taxon>
        <taxon>Liliopsida</taxon>
        <taxon>Zingiberales</taxon>
        <taxon>Zingiberaceae</taxon>
        <taxon>Zingiber</taxon>
    </lineage>
</organism>
<comment type="caution">
    <text evidence="9">The sequence shown here is derived from an EMBL/GenBank/DDBJ whole genome shotgun (WGS) entry which is preliminary data.</text>
</comment>
<feature type="domain" description="Reticulon" evidence="8">
    <location>
        <begin position="68"/>
        <end position="254"/>
    </location>
</feature>
<proteinExistence type="predicted"/>
<name>A0A8J5EYM2_ZINOF</name>
<gene>
    <name evidence="9" type="ORF">ZIOFF_066758</name>
</gene>
<evidence type="ECO:0000256" key="7">
    <source>
        <dbReference type="SAM" id="MobiDB-lite"/>
    </source>
</evidence>
<dbReference type="AlphaFoldDB" id="A0A8J5EYM2"/>
<dbReference type="GO" id="GO:0009617">
    <property type="term" value="P:response to bacterium"/>
    <property type="evidence" value="ECO:0007669"/>
    <property type="project" value="InterPro"/>
</dbReference>
<keyword evidence="5 6" id="KW-0472">Membrane</keyword>
<keyword evidence="4 6" id="KW-1133">Transmembrane helix</keyword>
<dbReference type="PANTHER" id="PTHR10994">
    <property type="entry name" value="RETICULON"/>
    <property type="match status" value="1"/>
</dbReference>
<protein>
    <recommendedName>
        <fullName evidence="6">Reticulon-like protein</fullName>
    </recommendedName>
</protein>
<feature type="transmembrane region" description="Helical" evidence="6">
    <location>
        <begin position="173"/>
        <end position="206"/>
    </location>
</feature>
<evidence type="ECO:0000313" key="9">
    <source>
        <dbReference type="EMBL" id="KAG6477491.1"/>
    </source>
</evidence>
<reference evidence="9 10" key="1">
    <citation type="submission" date="2020-08" db="EMBL/GenBank/DDBJ databases">
        <title>Plant Genome Project.</title>
        <authorList>
            <person name="Zhang R.-G."/>
        </authorList>
    </citation>
    <scope>NUCLEOTIDE SEQUENCE [LARGE SCALE GENOMIC DNA]</scope>
    <source>
        <tissue evidence="9">Rhizome</tissue>
    </source>
</reference>
<dbReference type="GO" id="GO:0005789">
    <property type="term" value="C:endoplasmic reticulum membrane"/>
    <property type="evidence" value="ECO:0007669"/>
    <property type="project" value="UniProtKB-SubCell"/>
</dbReference>
<comment type="subcellular location">
    <subcellularLocation>
        <location evidence="1 6">Endoplasmic reticulum membrane</location>
        <topology evidence="1 6">Multi-pass membrane protein</topology>
    </subcellularLocation>
</comment>
<dbReference type="Proteomes" id="UP000734854">
    <property type="component" value="Unassembled WGS sequence"/>
</dbReference>
<dbReference type="Pfam" id="PF02453">
    <property type="entry name" value="Reticulon"/>
    <property type="match status" value="1"/>
</dbReference>
<evidence type="ECO:0000256" key="4">
    <source>
        <dbReference type="ARBA" id="ARBA00022989"/>
    </source>
</evidence>
<evidence type="ECO:0000256" key="1">
    <source>
        <dbReference type="ARBA" id="ARBA00004477"/>
    </source>
</evidence>
<keyword evidence="2 6" id="KW-0812">Transmembrane</keyword>
<dbReference type="OrthoDB" id="567788at2759"/>
<evidence type="ECO:0000256" key="6">
    <source>
        <dbReference type="RuleBase" id="RU363132"/>
    </source>
</evidence>
<sequence>MAEHGEESLLEKITEHFHGSDSSSSDSGDERSSGPSAVAAAAEAASAKIYRLFGREKPLHTVLGGGKPADVFLWRNRKISASTLGAATAIWVLFELLEYHLLTLVGHVFILSLAIVFLWSNASTFISKSRPNIPEISIPEDPVVSVALSLGHQLNWLLASLREVALGRDLKKFLIVIGGLWLVSIIGNCVNFLTLFYTVFVALYTVPVLYEKYEDKIDAFAEKADAGFKKHYAVVHAKYLSKIPKVPLKDKKHQ</sequence>
<dbReference type="EMBL" id="JACMSC010000018">
    <property type="protein sequence ID" value="KAG6477491.1"/>
    <property type="molecule type" value="Genomic_DNA"/>
</dbReference>
<accession>A0A8J5EYM2</accession>
<feature type="region of interest" description="Disordered" evidence="7">
    <location>
        <begin position="16"/>
        <end position="36"/>
    </location>
</feature>
<evidence type="ECO:0000259" key="8">
    <source>
        <dbReference type="PROSITE" id="PS50845"/>
    </source>
</evidence>
<evidence type="ECO:0000256" key="3">
    <source>
        <dbReference type="ARBA" id="ARBA00022824"/>
    </source>
</evidence>
<keyword evidence="3 6" id="KW-0256">Endoplasmic reticulum</keyword>
<dbReference type="PROSITE" id="PS50845">
    <property type="entry name" value="RETICULON"/>
    <property type="match status" value="1"/>
</dbReference>
<evidence type="ECO:0000256" key="2">
    <source>
        <dbReference type="ARBA" id="ARBA00022692"/>
    </source>
</evidence>
<dbReference type="InterPro" id="IPR003388">
    <property type="entry name" value="Reticulon"/>
</dbReference>
<dbReference type="PANTHER" id="PTHR10994:SF190">
    <property type="entry name" value="RETICULON-LIKE PROTEIN"/>
    <property type="match status" value="1"/>
</dbReference>
<evidence type="ECO:0000256" key="5">
    <source>
        <dbReference type="ARBA" id="ARBA00023136"/>
    </source>
</evidence>
<feature type="transmembrane region" description="Helical" evidence="6">
    <location>
        <begin position="104"/>
        <end position="122"/>
    </location>
</feature>
<dbReference type="InterPro" id="IPR045064">
    <property type="entry name" value="Reticulon-like"/>
</dbReference>
<evidence type="ECO:0000313" key="10">
    <source>
        <dbReference type="Proteomes" id="UP000734854"/>
    </source>
</evidence>
<keyword evidence="10" id="KW-1185">Reference proteome</keyword>